<feature type="chain" id="PRO_5025056060" evidence="1">
    <location>
        <begin position="20"/>
        <end position="54"/>
    </location>
</feature>
<accession>A0A5N6JEA4</accession>
<reference evidence="2 3" key="1">
    <citation type="submission" date="2019-04" db="EMBL/GenBank/DDBJ databases">
        <title>Fungal friends and foes A comparative genomics study of 23 Aspergillus species from section Flavi.</title>
        <authorList>
            <consortium name="DOE Joint Genome Institute"/>
            <person name="Kjaerbolling I."/>
            <person name="Vesth T.C."/>
            <person name="Frisvad J.C."/>
            <person name="Nybo J.L."/>
            <person name="Theobald S."/>
            <person name="Kildgaard S."/>
            <person name="Petersen T.I."/>
            <person name="Kuo A."/>
            <person name="Sato A."/>
            <person name="Lyhne E.K."/>
            <person name="Kogle M.E."/>
            <person name="Wiebenga A."/>
            <person name="Kun R.S."/>
            <person name="Lubbers R.J."/>
            <person name="Makela M.R."/>
            <person name="Barry K."/>
            <person name="Chovatia M."/>
            <person name="Clum A."/>
            <person name="Daum C."/>
            <person name="Haridas S."/>
            <person name="He G."/>
            <person name="LaButti K."/>
            <person name="Lipzen A."/>
            <person name="Mondo S."/>
            <person name="Pangilinan J."/>
            <person name="Riley R."/>
            <person name="Salamov A."/>
            <person name="Simmons B.A."/>
            <person name="Magnuson J.K."/>
            <person name="Henrissat B."/>
            <person name="Mortensen U.H."/>
            <person name="Larsen T.O."/>
            <person name="De vries R.P."/>
            <person name="Grigoriev I.V."/>
            <person name="Machida M."/>
            <person name="Baker S.E."/>
            <person name="Andersen M.R."/>
        </authorList>
    </citation>
    <scope>NUCLEOTIDE SEQUENCE [LARGE SCALE GENOMIC DNA]</scope>
    <source>
        <strain evidence="2 3">CBS 117635</strain>
    </source>
</reference>
<evidence type="ECO:0000256" key="1">
    <source>
        <dbReference type="SAM" id="SignalP"/>
    </source>
</evidence>
<feature type="signal peptide" evidence="1">
    <location>
        <begin position="1"/>
        <end position="19"/>
    </location>
</feature>
<dbReference type="EMBL" id="ML732776">
    <property type="protein sequence ID" value="KAB8276600.1"/>
    <property type="molecule type" value="Genomic_DNA"/>
</dbReference>
<gene>
    <name evidence="2" type="ORF">BDV30DRAFT_235672</name>
</gene>
<proteinExistence type="predicted"/>
<dbReference type="Proteomes" id="UP000326289">
    <property type="component" value="Unassembled WGS sequence"/>
</dbReference>
<dbReference type="AlphaFoldDB" id="A0A5N6JEA4"/>
<evidence type="ECO:0000313" key="2">
    <source>
        <dbReference type="EMBL" id="KAB8276600.1"/>
    </source>
</evidence>
<sequence>MNISTVLAVATTILSGVSAGPLFSEADTTSAICWEACLHQDPIARANGTLRNSG</sequence>
<protein>
    <submittedName>
        <fullName evidence="2">Uncharacterized protein</fullName>
    </submittedName>
</protein>
<keyword evidence="1" id="KW-0732">Signal</keyword>
<keyword evidence="3" id="KW-1185">Reference proteome</keyword>
<name>A0A5N6JEA4_9EURO</name>
<organism evidence="2 3">
    <name type="scientific">Aspergillus minisclerotigenes</name>
    <dbReference type="NCBI Taxonomy" id="656917"/>
    <lineage>
        <taxon>Eukaryota</taxon>
        <taxon>Fungi</taxon>
        <taxon>Dikarya</taxon>
        <taxon>Ascomycota</taxon>
        <taxon>Pezizomycotina</taxon>
        <taxon>Eurotiomycetes</taxon>
        <taxon>Eurotiomycetidae</taxon>
        <taxon>Eurotiales</taxon>
        <taxon>Aspergillaceae</taxon>
        <taxon>Aspergillus</taxon>
        <taxon>Aspergillus subgen. Circumdati</taxon>
    </lineage>
</organism>
<evidence type="ECO:0000313" key="3">
    <source>
        <dbReference type="Proteomes" id="UP000326289"/>
    </source>
</evidence>